<organism evidence="1 2">
    <name type="scientific">Cupriavidus neocaledonicus</name>
    <dbReference type="NCBI Taxonomy" id="1040979"/>
    <lineage>
        <taxon>Bacteria</taxon>
        <taxon>Pseudomonadati</taxon>
        <taxon>Pseudomonadota</taxon>
        <taxon>Betaproteobacteria</taxon>
        <taxon>Burkholderiales</taxon>
        <taxon>Burkholderiaceae</taxon>
        <taxon>Cupriavidus</taxon>
    </lineage>
</organism>
<accession>A0A375HDQ7</accession>
<protein>
    <submittedName>
        <fullName evidence="1">Uncharacterized protein</fullName>
    </submittedName>
</protein>
<evidence type="ECO:0000313" key="2">
    <source>
        <dbReference type="Proteomes" id="UP000255168"/>
    </source>
</evidence>
<dbReference type="Proteomes" id="UP000255168">
    <property type="component" value="Chromosome I"/>
</dbReference>
<dbReference type="AlphaFoldDB" id="A0A375HDQ7"/>
<dbReference type="EMBL" id="LT984806">
    <property type="protein sequence ID" value="SPD48437.1"/>
    <property type="molecule type" value="Genomic_DNA"/>
</dbReference>
<name>A0A375HDQ7_9BURK</name>
<gene>
    <name evidence="1" type="ORF">CBM2607_20431</name>
</gene>
<evidence type="ECO:0000313" key="1">
    <source>
        <dbReference type="EMBL" id="SPD48437.1"/>
    </source>
</evidence>
<sequence length="62" mass="6958">MPLVYYISTPSHERTYYLRNVASCFACRTGNGFTSHHVGELIFADDDKIALGQFTLCKVDAL</sequence>
<proteinExistence type="predicted"/>
<reference evidence="1 2" key="1">
    <citation type="submission" date="2018-01" db="EMBL/GenBank/DDBJ databases">
        <authorList>
            <person name="Clerissi C."/>
        </authorList>
    </citation>
    <scope>NUCLEOTIDE SEQUENCE [LARGE SCALE GENOMIC DNA]</scope>
    <source>
        <strain evidence="1">Cupriavidus taiwanensis STM 6160</strain>
    </source>
</reference>